<evidence type="ECO:0000256" key="1">
    <source>
        <dbReference type="SAM" id="MobiDB-lite"/>
    </source>
</evidence>
<gene>
    <name evidence="2" type="ORF">PECUL_23A003889</name>
</gene>
<organism evidence="2 3">
    <name type="scientific">Pelobates cultripes</name>
    <name type="common">Western spadefoot toad</name>
    <dbReference type="NCBI Taxonomy" id="61616"/>
    <lineage>
        <taxon>Eukaryota</taxon>
        <taxon>Metazoa</taxon>
        <taxon>Chordata</taxon>
        <taxon>Craniata</taxon>
        <taxon>Vertebrata</taxon>
        <taxon>Euteleostomi</taxon>
        <taxon>Amphibia</taxon>
        <taxon>Batrachia</taxon>
        <taxon>Anura</taxon>
        <taxon>Pelobatoidea</taxon>
        <taxon>Pelobatidae</taxon>
        <taxon>Pelobates</taxon>
    </lineage>
</organism>
<dbReference type="AlphaFoldDB" id="A0AAD1VY38"/>
<proteinExistence type="predicted"/>
<feature type="region of interest" description="Disordered" evidence="1">
    <location>
        <begin position="63"/>
        <end position="88"/>
    </location>
</feature>
<sequence length="88" mass="9971">MEGLLTQLKVELCAELSEDLINIQTNRLEMAFDEQVSALSDLKLRSEFGASYTGGKRRIFANLITDDHQSPQNPKPSSKSRRRDVFTN</sequence>
<dbReference type="Proteomes" id="UP001295444">
    <property type="component" value="Chromosome 03"/>
</dbReference>
<protein>
    <submittedName>
        <fullName evidence="2">Uncharacterized protein</fullName>
    </submittedName>
</protein>
<evidence type="ECO:0000313" key="2">
    <source>
        <dbReference type="EMBL" id="CAH2276106.1"/>
    </source>
</evidence>
<evidence type="ECO:0000313" key="3">
    <source>
        <dbReference type="Proteomes" id="UP001295444"/>
    </source>
</evidence>
<reference evidence="2" key="1">
    <citation type="submission" date="2022-03" db="EMBL/GenBank/DDBJ databases">
        <authorList>
            <person name="Alioto T."/>
            <person name="Alioto T."/>
            <person name="Gomez Garrido J."/>
        </authorList>
    </citation>
    <scope>NUCLEOTIDE SEQUENCE</scope>
</reference>
<accession>A0AAD1VY38</accession>
<dbReference type="EMBL" id="OW240914">
    <property type="protein sequence ID" value="CAH2276106.1"/>
    <property type="molecule type" value="Genomic_DNA"/>
</dbReference>
<name>A0AAD1VY38_PELCU</name>
<keyword evidence="3" id="KW-1185">Reference proteome</keyword>